<comment type="caution">
    <text evidence="4">The sequence shown here is derived from an EMBL/GenBank/DDBJ whole genome shotgun (WGS) entry which is preliminary data.</text>
</comment>
<feature type="non-terminal residue" evidence="4">
    <location>
        <position position="432"/>
    </location>
</feature>
<dbReference type="InterPro" id="IPR021833">
    <property type="entry name" value="DUF3425"/>
</dbReference>
<dbReference type="InterPro" id="IPR024545">
    <property type="entry name" value="Mto1-like_Mto2p-bd"/>
</dbReference>
<name>A0A3E2GVY4_SCYLI</name>
<dbReference type="OMA" id="YFASCFR"/>
<feature type="non-terminal residue" evidence="4">
    <location>
        <position position="1"/>
    </location>
</feature>
<dbReference type="AlphaFoldDB" id="A0A3E2GVY4"/>
<dbReference type="CDD" id="cd14688">
    <property type="entry name" value="bZIP_YAP"/>
    <property type="match status" value="1"/>
</dbReference>
<organism evidence="4 5">
    <name type="scientific">Scytalidium lignicola</name>
    <name type="common">Hyphomycete</name>
    <dbReference type="NCBI Taxonomy" id="5539"/>
    <lineage>
        <taxon>Eukaryota</taxon>
        <taxon>Fungi</taxon>
        <taxon>Dikarya</taxon>
        <taxon>Ascomycota</taxon>
        <taxon>Pezizomycotina</taxon>
        <taxon>Leotiomycetes</taxon>
        <taxon>Leotiomycetes incertae sedis</taxon>
        <taxon>Scytalidium</taxon>
    </lineage>
</organism>
<dbReference type="OrthoDB" id="5086080at2759"/>
<dbReference type="PANTHER" id="PTHR37012">
    <property type="entry name" value="B-ZIP TRANSCRIPTION FACTOR (EUROFUNG)-RELATED"/>
    <property type="match status" value="1"/>
</dbReference>
<evidence type="ECO:0000259" key="3">
    <source>
        <dbReference type="Pfam" id="PF12808"/>
    </source>
</evidence>
<gene>
    <name evidence="4" type="ORF">B7463_g11083</name>
</gene>
<dbReference type="EMBL" id="NCSJ02000348">
    <property type="protein sequence ID" value="RFU25260.1"/>
    <property type="molecule type" value="Genomic_DNA"/>
</dbReference>
<keyword evidence="5" id="KW-1185">Reference proteome</keyword>
<sequence length="432" mass="50223">MPTMDGYCNDAPALATDGHVSLQPGRRAVAAIERRRKKRETDRMAQRASRERIKRRIASLEEMVTQLKAALGSSDALSTVEEIVKLKEENAKLRADLEKVTSKEIIKTRQAAAAQEQADISGYATSDDGSSSDIISLDTIIVQEASSLQKPERELDTADSIQSTTNPSKCSSLTTRPQSPVDQSLDPLYGLIDFDPACIFWNKPKHRTPNLYRDSPLILSDREKWHLSNDVYIRALESYKKWPYDYEPSFSHKPYAAIMEGWDILDEEERSHPVWEGLRWIDERVFGSWQSKAHRIAIMLIKQRLMTYLINPTKANLDRVPPFLRPRPSQEHIAHPLIIEFLIWPALRERLVFHHQRYSDGTFSRAYSLYLRFHWPFPDSYILVKYPDCNCYRVSELFERYAFDVKNWAMTEEFFQEMEEMRLDIPSVQNFK</sequence>
<evidence type="ECO:0000313" key="4">
    <source>
        <dbReference type="EMBL" id="RFU25260.1"/>
    </source>
</evidence>
<dbReference type="Proteomes" id="UP000258309">
    <property type="component" value="Unassembled WGS sequence"/>
</dbReference>
<evidence type="ECO:0000256" key="1">
    <source>
        <dbReference type="SAM" id="Coils"/>
    </source>
</evidence>
<evidence type="ECO:0000313" key="5">
    <source>
        <dbReference type="Proteomes" id="UP000258309"/>
    </source>
</evidence>
<feature type="domain" description="Mto1-like Mto2p-binding" evidence="3">
    <location>
        <begin position="57"/>
        <end position="99"/>
    </location>
</feature>
<dbReference type="Gene3D" id="1.20.5.170">
    <property type="match status" value="1"/>
</dbReference>
<dbReference type="PANTHER" id="PTHR37012:SF7">
    <property type="entry name" value="B-ZIP TRANSCRIPTION FACTOR (EUROFUNG)-RELATED"/>
    <property type="match status" value="1"/>
</dbReference>
<protein>
    <recommendedName>
        <fullName evidence="3">Mto1-like Mto2p-binding domain-containing protein</fullName>
    </recommendedName>
</protein>
<keyword evidence="1" id="KW-0175">Coiled coil</keyword>
<reference evidence="4 5" key="1">
    <citation type="submission" date="2018-05" db="EMBL/GenBank/DDBJ databases">
        <title>Draft genome sequence of Scytalidium lignicola DSM 105466, a ubiquitous saprotrophic fungus.</title>
        <authorList>
            <person name="Buettner E."/>
            <person name="Gebauer A.M."/>
            <person name="Hofrichter M."/>
            <person name="Liers C."/>
            <person name="Kellner H."/>
        </authorList>
    </citation>
    <scope>NUCLEOTIDE SEQUENCE [LARGE SCALE GENOMIC DNA]</scope>
    <source>
        <strain evidence="4 5">DSM 105466</strain>
    </source>
</reference>
<dbReference type="Pfam" id="PF12808">
    <property type="entry name" value="Mto2_bdg"/>
    <property type="match status" value="1"/>
</dbReference>
<feature type="region of interest" description="Disordered" evidence="2">
    <location>
        <begin position="148"/>
        <end position="181"/>
    </location>
</feature>
<feature type="coiled-coil region" evidence="1">
    <location>
        <begin position="50"/>
        <end position="103"/>
    </location>
</feature>
<dbReference type="Pfam" id="PF11905">
    <property type="entry name" value="DUF3425"/>
    <property type="match status" value="1"/>
</dbReference>
<evidence type="ECO:0000256" key="2">
    <source>
        <dbReference type="SAM" id="MobiDB-lite"/>
    </source>
</evidence>
<accession>A0A3E2GVY4</accession>
<proteinExistence type="predicted"/>
<feature type="compositionally biased region" description="Polar residues" evidence="2">
    <location>
        <begin position="159"/>
        <end position="181"/>
    </location>
</feature>